<dbReference type="Gene3D" id="1.10.287.10">
    <property type="entry name" value="S15/NS1, RNA-binding"/>
    <property type="match status" value="1"/>
</dbReference>
<keyword evidence="13" id="KW-0648">Protein biosynthesis</keyword>
<keyword evidence="12" id="KW-0067">ATP-binding</keyword>
<dbReference type="InterPro" id="IPR004154">
    <property type="entry name" value="Anticodon-bd"/>
</dbReference>
<evidence type="ECO:0000256" key="4">
    <source>
        <dbReference type="ARBA" id="ARBA00008226"/>
    </source>
</evidence>
<keyword evidence="14" id="KW-0809">Transit peptide</keyword>
<evidence type="ECO:0000256" key="5">
    <source>
        <dbReference type="ARBA" id="ARBA00011738"/>
    </source>
</evidence>
<comment type="catalytic activity">
    <reaction evidence="20">
        <text>tRNA(Gly) + glycine + ATP = glycyl-tRNA(Gly) + AMP + diphosphate</text>
        <dbReference type="Rhea" id="RHEA:16013"/>
        <dbReference type="Rhea" id="RHEA-COMP:9664"/>
        <dbReference type="Rhea" id="RHEA-COMP:9683"/>
        <dbReference type="ChEBI" id="CHEBI:30616"/>
        <dbReference type="ChEBI" id="CHEBI:33019"/>
        <dbReference type="ChEBI" id="CHEBI:57305"/>
        <dbReference type="ChEBI" id="CHEBI:78442"/>
        <dbReference type="ChEBI" id="CHEBI:78522"/>
        <dbReference type="ChEBI" id="CHEBI:456215"/>
        <dbReference type="EC" id="6.1.1.14"/>
    </reaction>
    <physiologicalReaction direction="left-to-right" evidence="20">
        <dbReference type="Rhea" id="RHEA:16014"/>
    </physiologicalReaction>
</comment>
<dbReference type="Pfam" id="PF00587">
    <property type="entry name" value="tRNA-synt_2b"/>
    <property type="match status" value="1"/>
</dbReference>
<dbReference type="SUPFAM" id="SSF47060">
    <property type="entry name" value="S15/NS1 RNA-binding domain"/>
    <property type="match status" value="1"/>
</dbReference>
<evidence type="ECO:0000256" key="8">
    <source>
        <dbReference type="ARBA" id="ARBA00022490"/>
    </source>
</evidence>
<comment type="catalytic activity">
    <reaction evidence="19">
        <text>2 ATP + H(+) = P(1),P(4)-bis(5'-adenosyl) tetraphosphate + diphosphate</text>
        <dbReference type="Rhea" id="RHEA:34935"/>
        <dbReference type="ChEBI" id="CHEBI:15378"/>
        <dbReference type="ChEBI" id="CHEBI:30616"/>
        <dbReference type="ChEBI" id="CHEBI:33019"/>
        <dbReference type="ChEBI" id="CHEBI:58141"/>
    </reaction>
    <physiologicalReaction direction="left-to-right" evidence="19">
        <dbReference type="Rhea" id="RHEA:34936"/>
    </physiologicalReaction>
</comment>
<evidence type="ECO:0000256" key="17">
    <source>
        <dbReference type="ARBA" id="ARBA00023273"/>
    </source>
</evidence>
<evidence type="ECO:0000256" key="18">
    <source>
        <dbReference type="ARBA" id="ARBA00030057"/>
    </source>
</evidence>
<dbReference type="PROSITE" id="PS51185">
    <property type="entry name" value="WHEP_TRS_2"/>
    <property type="match status" value="1"/>
</dbReference>
<evidence type="ECO:0000256" key="13">
    <source>
        <dbReference type="ARBA" id="ARBA00022917"/>
    </source>
</evidence>
<evidence type="ECO:0000256" key="20">
    <source>
        <dbReference type="ARBA" id="ARBA00049523"/>
    </source>
</evidence>
<dbReference type="GO" id="GO:0005524">
    <property type="term" value="F:ATP binding"/>
    <property type="evidence" value="ECO:0007669"/>
    <property type="project" value="UniProtKB-KW"/>
</dbReference>
<evidence type="ECO:0000256" key="1">
    <source>
        <dbReference type="ARBA" id="ARBA00004173"/>
    </source>
</evidence>
<dbReference type="Proteomes" id="UP000230750">
    <property type="component" value="Unassembled WGS sequence"/>
</dbReference>
<comment type="subcellular location">
    <subcellularLocation>
        <location evidence="2">Cell projection</location>
        <location evidence="2">Axon</location>
    </subcellularLocation>
    <subcellularLocation>
        <location evidence="3">Cytoplasm</location>
    </subcellularLocation>
    <subcellularLocation>
        <location evidence="1">Mitochondrion</location>
    </subcellularLocation>
</comment>
<dbReference type="InterPro" id="IPR036621">
    <property type="entry name" value="Anticodon-bd_dom_sf"/>
</dbReference>
<dbReference type="GO" id="GO:0030424">
    <property type="term" value="C:axon"/>
    <property type="evidence" value="ECO:0007669"/>
    <property type="project" value="UniProtKB-SubCell"/>
</dbReference>
<keyword evidence="8" id="KW-0963">Cytoplasm</keyword>
<dbReference type="CDD" id="cd00858">
    <property type="entry name" value="GlyRS_anticodon"/>
    <property type="match status" value="1"/>
</dbReference>
<evidence type="ECO:0000256" key="19">
    <source>
        <dbReference type="ARBA" id="ARBA00048436"/>
    </source>
</evidence>
<evidence type="ECO:0000256" key="15">
    <source>
        <dbReference type="ARBA" id="ARBA00023128"/>
    </source>
</evidence>
<dbReference type="Pfam" id="PF00458">
    <property type="entry name" value="WHEP-TRS"/>
    <property type="match status" value="1"/>
</dbReference>
<accession>A0A2G8JSG5</accession>
<comment type="subunit">
    <text evidence="5">Homodimer.</text>
</comment>
<dbReference type="PRINTS" id="PR01043">
    <property type="entry name" value="TRNASYNTHGLY"/>
</dbReference>
<dbReference type="Gene3D" id="3.40.50.800">
    <property type="entry name" value="Anticodon-binding domain"/>
    <property type="match status" value="1"/>
</dbReference>
<keyword evidence="17" id="KW-0966">Cell projection</keyword>
<evidence type="ECO:0000256" key="14">
    <source>
        <dbReference type="ARBA" id="ARBA00022946"/>
    </source>
</evidence>
<comment type="caution">
    <text evidence="23">The sequence shown here is derived from an EMBL/GenBank/DDBJ whole genome shotgun (WGS) entry which is preliminary data.</text>
</comment>
<dbReference type="NCBIfam" id="TIGR00389">
    <property type="entry name" value="glyS_dimeric"/>
    <property type="match status" value="1"/>
</dbReference>
<sequence>MYSEVFMWHVTPKISHKPSLESFHLSNFTEQFNQLKRRRPTERHTGRHIQKYIHESQQNVAVVLSRYTFNDVRRSGKNLAPLRAAVKEQGDLVRKLKAEAASEIDVKKAVTELKARKKILEDKELALTTDETFDRVKLEDTLKRRFFYDQSFAIYGASASSRFFFFAFPSVSGLYDFGPVGCAIKANFINLWRSHFIIEEGMLEVDCSILTPHPVFKASGHVDRFADYMVKDVKTGECFRADHLVKAHLEKLMKDKKTTTEMKDEMNTVLALLDNYDQAGLAEVLKKYNVTSPLTNNDITEPVEFNLMFATQIGPAGNMPGFLRPETAQGIFVNFKRLLEFNQNRLPFAAAQIGQSFRNEISPRSGLLRVREFTQLEIEHFIDPSDKDHPKFEDVANLEVLLFSGSNQMSGKSAMKTTFGQAVAEGVINSQVLAYFMARTYLFLLKVGVHPDKCRFRQHLDNEMAHYACDCWDAETKTSYGWVEVVGCADRSCYDLNQHAQHSKVPLVAGAVGKKFKKDAKLLMTHFAEMTKEAADTFDKNLQGKDEISLDVNGKTFTLAKDMVTVKRYQKTVHAEDLTPSVIEPSFGLGRIMYSLLEHNFRVREGDEQRTYFTLPQAIAPYKCSVLPLSNNKEFDPFVKQLVRAFSDEGVSHTVDSSSVSIGRRYARTDEIGIPYGITVDFDTIKEPHTATLRERDSLEQIRAPLTELPGIVKDLVGGKQSWSDVLKKFPLFQGQEAS</sequence>
<gene>
    <name evidence="23" type="ORF">BSL78_24507</name>
</gene>
<dbReference type="FunFam" id="1.10.287.10:FF:000007">
    <property type="entry name" value="Glycyl-tRNA synthetase"/>
    <property type="match status" value="1"/>
</dbReference>
<evidence type="ECO:0000313" key="24">
    <source>
        <dbReference type="Proteomes" id="UP000230750"/>
    </source>
</evidence>
<dbReference type="SUPFAM" id="SSF52954">
    <property type="entry name" value="Class II aaRS ABD-related"/>
    <property type="match status" value="1"/>
</dbReference>
<dbReference type="AlphaFoldDB" id="A0A2G8JSG5"/>
<keyword evidence="24" id="KW-1185">Reference proteome</keyword>
<dbReference type="GO" id="GO:0004820">
    <property type="term" value="F:glycine-tRNA ligase activity"/>
    <property type="evidence" value="ECO:0007669"/>
    <property type="project" value="UniProtKB-EC"/>
</dbReference>
<evidence type="ECO:0000313" key="23">
    <source>
        <dbReference type="EMBL" id="PIK38658.1"/>
    </source>
</evidence>
<dbReference type="SMART" id="SM00991">
    <property type="entry name" value="WHEP-TRS"/>
    <property type="match status" value="1"/>
</dbReference>
<evidence type="ECO:0000259" key="21">
    <source>
        <dbReference type="PROSITE" id="PS50862"/>
    </source>
</evidence>
<dbReference type="InterPro" id="IPR027031">
    <property type="entry name" value="Gly-tRNA_synthase/POLG2"/>
</dbReference>
<feature type="domain" description="Aminoacyl-transfer RNA synthetases class-II family profile" evidence="21">
    <location>
        <begin position="289"/>
        <end position="731"/>
    </location>
</feature>
<dbReference type="FunFam" id="3.30.40.230:FF:000001">
    <property type="entry name" value="Glycine--tRNA ligase"/>
    <property type="match status" value="1"/>
</dbReference>
<dbReference type="FunFam" id="3.40.50.800:FF:000004">
    <property type="entry name" value="Glycine--tRNA ligase 2"/>
    <property type="match status" value="1"/>
</dbReference>
<dbReference type="GO" id="GO:0005739">
    <property type="term" value="C:mitochondrion"/>
    <property type="evidence" value="ECO:0007669"/>
    <property type="project" value="UniProtKB-SubCell"/>
</dbReference>
<dbReference type="NCBIfam" id="NF003211">
    <property type="entry name" value="PRK04173.1"/>
    <property type="match status" value="1"/>
</dbReference>
<protein>
    <recommendedName>
        <fullName evidence="7">Glycine--tRNA ligase</fullName>
        <ecNumber evidence="6">6.1.1.14</ecNumber>
    </recommendedName>
    <alternativeName>
        <fullName evidence="18">Diadenosine tetraphosphate synthetase</fullName>
    </alternativeName>
</protein>
<comment type="similarity">
    <text evidence="4">Belongs to the class-II aminoacyl-tRNA synthetase family.</text>
</comment>
<dbReference type="FunFam" id="3.30.930.10:FF:000010">
    <property type="entry name" value="Glycyl-tRNA synthetase 1"/>
    <property type="match status" value="1"/>
</dbReference>
<dbReference type="CDD" id="cd00774">
    <property type="entry name" value="GlyRS-like_core"/>
    <property type="match status" value="1"/>
</dbReference>
<name>A0A2G8JSG5_STIJA</name>
<evidence type="ECO:0000256" key="11">
    <source>
        <dbReference type="ARBA" id="ARBA00022741"/>
    </source>
</evidence>
<dbReference type="FunFam" id="3.30.930.10:FF:000158">
    <property type="entry name" value="Glycyl-tRNA synthetase"/>
    <property type="match status" value="1"/>
</dbReference>
<dbReference type="Gene3D" id="3.30.40.230">
    <property type="match status" value="1"/>
</dbReference>
<dbReference type="Gene3D" id="3.30.720.200">
    <property type="match status" value="1"/>
</dbReference>
<dbReference type="PANTHER" id="PTHR10745">
    <property type="entry name" value="GLYCYL-TRNA SYNTHETASE/DNA POLYMERASE SUBUNIT GAMMA-2"/>
    <property type="match status" value="1"/>
</dbReference>
<dbReference type="InterPro" id="IPR002315">
    <property type="entry name" value="tRNA-synt_gly"/>
</dbReference>
<dbReference type="OrthoDB" id="57698at2759"/>
<dbReference type="Gene3D" id="3.30.930.10">
    <property type="entry name" value="Bira Bifunctional Protein, Domain 2"/>
    <property type="match status" value="1"/>
</dbReference>
<reference evidence="23 24" key="1">
    <citation type="journal article" date="2017" name="PLoS Biol.">
        <title>The sea cucumber genome provides insights into morphological evolution and visceral regeneration.</title>
        <authorList>
            <person name="Zhang X."/>
            <person name="Sun L."/>
            <person name="Yuan J."/>
            <person name="Sun Y."/>
            <person name="Gao Y."/>
            <person name="Zhang L."/>
            <person name="Li S."/>
            <person name="Dai H."/>
            <person name="Hamel J.F."/>
            <person name="Liu C."/>
            <person name="Yu Y."/>
            <person name="Liu S."/>
            <person name="Lin W."/>
            <person name="Guo K."/>
            <person name="Jin S."/>
            <person name="Xu P."/>
            <person name="Storey K.B."/>
            <person name="Huan P."/>
            <person name="Zhang T."/>
            <person name="Zhou Y."/>
            <person name="Zhang J."/>
            <person name="Lin C."/>
            <person name="Li X."/>
            <person name="Xing L."/>
            <person name="Huo D."/>
            <person name="Sun M."/>
            <person name="Wang L."/>
            <person name="Mercier A."/>
            <person name="Li F."/>
            <person name="Yang H."/>
            <person name="Xiang J."/>
        </authorList>
    </citation>
    <scope>NUCLEOTIDE SEQUENCE [LARGE SCALE GENOMIC DNA]</scope>
    <source>
        <strain evidence="23">Shaxun</strain>
        <tissue evidence="23">Muscle</tissue>
    </source>
</reference>
<dbReference type="STRING" id="307972.A0A2G8JSG5"/>
<keyword evidence="10" id="KW-0808">Transferase</keyword>
<dbReference type="InterPro" id="IPR002314">
    <property type="entry name" value="aa-tRNA-synt_IIb"/>
</dbReference>
<dbReference type="GO" id="GO:0016740">
    <property type="term" value="F:transferase activity"/>
    <property type="evidence" value="ECO:0007669"/>
    <property type="project" value="UniProtKB-KW"/>
</dbReference>
<evidence type="ECO:0000256" key="10">
    <source>
        <dbReference type="ARBA" id="ARBA00022679"/>
    </source>
</evidence>
<dbReference type="EC" id="6.1.1.14" evidence="6"/>
<evidence type="ECO:0000256" key="12">
    <source>
        <dbReference type="ARBA" id="ARBA00022840"/>
    </source>
</evidence>
<dbReference type="Pfam" id="PF03129">
    <property type="entry name" value="HGTP_anticodon"/>
    <property type="match status" value="1"/>
</dbReference>
<organism evidence="23 24">
    <name type="scientific">Stichopus japonicus</name>
    <name type="common">Sea cucumber</name>
    <dbReference type="NCBI Taxonomy" id="307972"/>
    <lineage>
        <taxon>Eukaryota</taxon>
        <taxon>Metazoa</taxon>
        <taxon>Echinodermata</taxon>
        <taxon>Eleutherozoa</taxon>
        <taxon>Echinozoa</taxon>
        <taxon>Holothuroidea</taxon>
        <taxon>Aspidochirotacea</taxon>
        <taxon>Aspidochirotida</taxon>
        <taxon>Stichopodidae</taxon>
        <taxon>Apostichopus</taxon>
    </lineage>
</organism>
<dbReference type="InterPro" id="IPR006195">
    <property type="entry name" value="aa-tRNA-synth_II"/>
</dbReference>
<dbReference type="SUPFAM" id="SSF55681">
    <property type="entry name" value="Class II aaRS and biotin synthetases"/>
    <property type="match status" value="1"/>
</dbReference>
<feature type="domain" description="WHEP-TRS" evidence="22">
    <location>
        <begin position="78"/>
        <end position="134"/>
    </location>
</feature>
<evidence type="ECO:0000256" key="9">
    <source>
        <dbReference type="ARBA" id="ARBA00022598"/>
    </source>
</evidence>
<keyword evidence="11" id="KW-0547">Nucleotide-binding</keyword>
<proteinExistence type="inferred from homology"/>
<keyword evidence="9 23" id="KW-0436">Ligase</keyword>
<evidence type="ECO:0000256" key="16">
    <source>
        <dbReference type="ARBA" id="ARBA00023146"/>
    </source>
</evidence>
<dbReference type="FunFam" id="3.30.720.200:FF:000001">
    <property type="entry name" value="Glycine--tRNA ligase 2"/>
    <property type="match status" value="1"/>
</dbReference>
<dbReference type="CDD" id="cd00935">
    <property type="entry name" value="GlyRS_RNA"/>
    <property type="match status" value="1"/>
</dbReference>
<dbReference type="InterPro" id="IPR045864">
    <property type="entry name" value="aa-tRNA-synth_II/BPL/LPL"/>
</dbReference>
<evidence type="ECO:0000256" key="2">
    <source>
        <dbReference type="ARBA" id="ARBA00004489"/>
    </source>
</evidence>
<evidence type="ECO:0000259" key="22">
    <source>
        <dbReference type="PROSITE" id="PS51185"/>
    </source>
</evidence>
<dbReference type="PANTHER" id="PTHR10745:SF0">
    <property type="entry name" value="GLYCINE--TRNA LIGASE"/>
    <property type="match status" value="1"/>
</dbReference>
<dbReference type="InterPro" id="IPR009068">
    <property type="entry name" value="uS15_NS1_RNA-bd_sf"/>
</dbReference>
<evidence type="ECO:0000256" key="3">
    <source>
        <dbReference type="ARBA" id="ARBA00004496"/>
    </source>
</evidence>
<evidence type="ECO:0000256" key="6">
    <source>
        <dbReference type="ARBA" id="ARBA00012829"/>
    </source>
</evidence>
<evidence type="ECO:0000256" key="7">
    <source>
        <dbReference type="ARBA" id="ARBA00019404"/>
    </source>
</evidence>
<keyword evidence="16" id="KW-0030">Aminoacyl-tRNA synthetase</keyword>
<dbReference type="GO" id="GO:0070150">
    <property type="term" value="P:mitochondrial glycyl-tRNA aminoacylation"/>
    <property type="evidence" value="ECO:0007669"/>
    <property type="project" value="TreeGrafter"/>
</dbReference>
<dbReference type="InterPro" id="IPR033731">
    <property type="entry name" value="GlyRS-like_core"/>
</dbReference>
<dbReference type="PROSITE" id="PS50862">
    <property type="entry name" value="AA_TRNA_LIGASE_II"/>
    <property type="match status" value="1"/>
</dbReference>
<dbReference type="InterPro" id="IPR000738">
    <property type="entry name" value="WHEP-TRS_dom"/>
</dbReference>
<keyword evidence="15" id="KW-0496">Mitochondrion</keyword>
<dbReference type="EMBL" id="MRZV01001331">
    <property type="protein sequence ID" value="PIK38658.1"/>
    <property type="molecule type" value="Genomic_DNA"/>
</dbReference>